<comment type="caution">
    <text evidence="2">The sequence shown here is derived from an EMBL/GenBank/DDBJ whole genome shotgun (WGS) entry which is preliminary data.</text>
</comment>
<sequence length="262" mass="28611">MGTLYPDQDLLNPLPQTEYPYPEPSHTSLTTEIPPLFPALESLSTGQGYDRTLPDPTSRSQLSNSNMAAASSEMLPSSIFPSVTNGKSKNRWLSHNETSSRSQASSRTISSLTGMVNPMSHMKSASLTAHDVFLKYMTMDNNAPPPPPAALNAYGRDRANNADDFRAPADIDLTSLPKDDDSEVSVESCSPQMYGYSTSENSGRRSRVQESPSSSTLMSGMEYRRPENRSYDLLHAGTEADFRATSDIYKTSIPSVSNTSGY</sequence>
<dbReference type="EMBL" id="JAVDPF010000012">
    <property type="protein sequence ID" value="KAL1878363.1"/>
    <property type="molecule type" value="Genomic_DNA"/>
</dbReference>
<evidence type="ECO:0000313" key="3">
    <source>
        <dbReference type="Proteomes" id="UP001583193"/>
    </source>
</evidence>
<feature type="compositionally biased region" description="Low complexity" evidence="1">
    <location>
        <begin position="99"/>
        <end position="108"/>
    </location>
</feature>
<feature type="region of interest" description="Disordered" evidence="1">
    <location>
        <begin position="1"/>
        <end position="108"/>
    </location>
</feature>
<proteinExistence type="predicted"/>
<feature type="compositionally biased region" description="Low complexity" evidence="1">
    <location>
        <begin position="63"/>
        <end position="72"/>
    </location>
</feature>
<keyword evidence="3" id="KW-1185">Reference proteome</keyword>
<feature type="compositionally biased region" description="Polar residues" evidence="1">
    <location>
        <begin position="209"/>
        <end position="218"/>
    </location>
</feature>
<dbReference type="Proteomes" id="UP001583193">
    <property type="component" value="Unassembled WGS sequence"/>
</dbReference>
<name>A0ABR3XQU1_9EURO</name>
<gene>
    <name evidence="2" type="ORF">Plec18167_004435</name>
</gene>
<feature type="compositionally biased region" description="Polar residues" evidence="1">
    <location>
        <begin position="192"/>
        <end position="201"/>
    </location>
</feature>
<organism evidence="2 3">
    <name type="scientific">Paecilomyces lecythidis</name>
    <dbReference type="NCBI Taxonomy" id="3004212"/>
    <lineage>
        <taxon>Eukaryota</taxon>
        <taxon>Fungi</taxon>
        <taxon>Dikarya</taxon>
        <taxon>Ascomycota</taxon>
        <taxon>Pezizomycotina</taxon>
        <taxon>Eurotiomycetes</taxon>
        <taxon>Eurotiomycetidae</taxon>
        <taxon>Eurotiales</taxon>
        <taxon>Thermoascaceae</taxon>
        <taxon>Paecilomyces</taxon>
    </lineage>
</organism>
<evidence type="ECO:0000256" key="1">
    <source>
        <dbReference type="SAM" id="MobiDB-lite"/>
    </source>
</evidence>
<feature type="region of interest" description="Disordered" evidence="1">
    <location>
        <begin position="192"/>
        <end position="232"/>
    </location>
</feature>
<reference evidence="2 3" key="1">
    <citation type="journal article" date="2024" name="IMA Fungus">
        <title>IMA Genome - F19 : A genome assembly and annotation guide to empower mycologists, including annotated draft genome sequences of Ceratocystis pirilliformis, Diaporthe australafricana, Fusarium ophioides, Paecilomyces lecythidis, and Sporothrix stenoceras.</title>
        <authorList>
            <person name="Aylward J."/>
            <person name="Wilson A.M."/>
            <person name="Visagie C.M."/>
            <person name="Spraker J."/>
            <person name="Barnes I."/>
            <person name="Buitendag C."/>
            <person name="Ceriani C."/>
            <person name="Del Mar Angel L."/>
            <person name="du Plessis D."/>
            <person name="Fuchs T."/>
            <person name="Gasser K."/>
            <person name="Kramer D."/>
            <person name="Li W."/>
            <person name="Munsamy K."/>
            <person name="Piso A."/>
            <person name="Price J.L."/>
            <person name="Sonnekus B."/>
            <person name="Thomas C."/>
            <person name="van der Nest A."/>
            <person name="van Dijk A."/>
            <person name="van Heerden A."/>
            <person name="van Vuuren N."/>
            <person name="Yilmaz N."/>
            <person name="Duong T.A."/>
            <person name="van der Merwe N.A."/>
            <person name="Wingfield M.J."/>
            <person name="Wingfield B.D."/>
        </authorList>
    </citation>
    <scope>NUCLEOTIDE SEQUENCE [LARGE SCALE GENOMIC DNA]</scope>
    <source>
        <strain evidence="2 3">CMW 18167</strain>
    </source>
</reference>
<feature type="compositionally biased region" description="Basic and acidic residues" evidence="1">
    <location>
        <begin position="222"/>
        <end position="232"/>
    </location>
</feature>
<feature type="compositionally biased region" description="Polar residues" evidence="1">
    <location>
        <begin position="79"/>
        <end position="97"/>
    </location>
</feature>
<protein>
    <submittedName>
        <fullName evidence="2">Uncharacterized protein</fullName>
    </submittedName>
</protein>
<accession>A0ABR3XQU1</accession>
<evidence type="ECO:0000313" key="2">
    <source>
        <dbReference type="EMBL" id="KAL1878363.1"/>
    </source>
</evidence>